<evidence type="ECO:0000313" key="1">
    <source>
        <dbReference type="EMBL" id="TWI91942.1"/>
    </source>
</evidence>
<reference evidence="1 2" key="1">
    <citation type="journal article" date="2013" name="Stand. Genomic Sci.">
        <title>Genomic Encyclopedia of Type Strains, Phase I: The one thousand microbial genomes (KMG-I) project.</title>
        <authorList>
            <person name="Kyrpides N.C."/>
            <person name="Woyke T."/>
            <person name="Eisen J.A."/>
            <person name="Garrity G."/>
            <person name="Lilburn T.G."/>
            <person name="Beck B.J."/>
            <person name="Whitman W.B."/>
            <person name="Hugenholtz P."/>
            <person name="Klenk H.P."/>
        </authorList>
    </citation>
    <scope>NUCLEOTIDE SEQUENCE [LARGE SCALE GENOMIC DNA]</scope>
    <source>
        <strain evidence="1 2">DSM 13484</strain>
    </source>
</reference>
<dbReference type="PANTHER" id="PTHR38471">
    <property type="entry name" value="FOUR HELIX BUNDLE PROTEIN"/>
    <property type="match status" value="1"/>
</dbReference>
<proteinExistence type="predicted"/>
<dbReference type="OrthoDB" id="9811959at2"/>
<name>A0A562TEK4_CHIJA</name>
<dbReference type="NCBIfam" id="NF008912">
    <property type="entry name" value="PRK12275.1-6"/>
    <property type="match status" value="1"/>
</dbReference>
<dbReference type="CDD" id="cd16377">
    <property type="entry name" value="23S_rRNA_IVP_like"/>
    <property type="match status" value="1"/>
</dbReference>
<dbReference type="Pfam" id="PF05635">
    <property type="entry name" value="23S_rRNA_IVP"/>
    <property type="match status" value="1"/>
</dbReference>
<dbReference type="Proteomes" id="UP000316778">
    <property type="component" value="Unassembled WGS sequence"/>
</dbReference>
<sequence>MSKIERFEDLVVWKESFELAVSIYQSLANCKDFGLKDQLCRSAVSVPSNIAEGFERNSNKEFIRFLKISKGSAGELRTQLYIAIKVGAIDLSKGQMFIKKSISISSMLQKLITTRMTKFV</sequence>
<dbReference type="Gene3D" id="1.20.1440.60">
    <property type="entry name" value="23S rRNA-intervening sequence"/>
    <property type="match status" value="1"/>
</dbReference>
<gene>
    <name evidence="1" type="ORF">LX66_1323</name>
</gene>
<dbReference type="NCBIfam" id="TIGR02436">
    <property type="entry name" value="four helix bundle protein"/>
    <property type="match status" value="1"/>
</dbReference>
<dbReference type="RefSeq" id="WP_145711083.1">
    <property type="nucleotide sequence ID" value="NZ_BAAAFY010000001.1"/>
</dbReference>
<dbReference type="EMBL" id="VLLG01000002">
    <property type="protein sequence ID" value="TWI91942.1"/>
    <property type="molecule type" value="Genomic_DNA"/>
</dbReference>
<dbReference type="InterPro" id="IPR036583">
    <property type="entry name" value="23S_rRNA_IVS_sf"/>
</dbReference>
<keyword evidence="2" id="KW-1185">Reference proteome</keyword>
<protein>
    <submittedName>
        <fullName evidence="1">Four helix bundle protein</fullName>
    </submittedName>
</protein>
<dbReference type="SUPFAM" id="SSF158446">
    <property type="entry name" value="IVS-encoded protein-like"/>
    <property type="match status" value="1"/>
</dbReference>
<organism evidence="1 2">
    <name type="scientific">Chitinophaga japonensis</name>
    <name type="common">Flexibacter japonensis</name>
    <dbReference type="NCBI Taxonomy" id="104662"/>
    <lineage>
        <taxon>Bacteria</taxon>
        <taxon>Pseudomonadati</taxon>
        <taxon>Bacteroidota</taxon>
        <taxon>Chitinophagia</taxon>
        <taxon>Chitinophagales</taxon>
        <taxon>Chitinophagaceae</taxon>
        <taxon>Chitinophaga</taxon>
    </lineage>
</organism>
<dbReference type="PANTHER" id="PTHR38471:SF2">
    <property type="entry name" value="FOUR HELIX BUNDLE PROTEIN"/>
    <property type="match status" value="1"/>
</dbReference>
<comment type="caution">
    <text evidence="1">The sequence shown here is derived from an EMBL/GenBank/DDBJ whole genome shotgun (WGS) entry which is preliminary data.</text>
</comment>
<dbReference type="AlphaFoldDB" id="A0A562TEK4"/>
<accession>A0A562TEK4</accession>
<evidence type="ECO:0000313" key="2">
    <source>
        <dbReference type="Proteomes" id="UP000316778"/>
    </source>
</evidence>
<dbReference type="InterPro" id="IPR012657">
    <property type="entry name" value="23S_rRNA-intervening_sequence"/>
</dbReference>